<sequence length="172" mass="18592">MTMLLLLSPSALVTDYLPSPGQGSVARAIMQAEQQVFLDQHALRPVPPSLDALSPPIAQIVASRWREPCEGLFEFLALQHPAELLRLIRNGKLEAADLTFAAEIAGQLKNSHAVQTTLLPLLSHTEAVVREGAIYGITRHQDAAVREKLAQLAASDRSNAVRTAAADALEEM</sequence>
<dbReference type="InterPro" id="IPR016024">
    <property type="entry name" value="ARM-type_fold"/>
</dbReference>
<evidence type="ECO:0008006" key="3">
    <source>
        <dbReference type="Google" id="ProtNLM"/>
    </source>
</evidence>
<evidence type="ECO:0000313" key="2">
    <source>
        <dbReference type="Proteomes" id="UP000067626"/>
    </source>
</evidence>
<dbReference type="SUPFAM" id="SSF48371">
    <property type="entry name" value="ARM repeat"/>
    <property type="match status" value="1"/>
</dbReference>
<dbReference type="OrthoDB" id="5516979at2"/>
<dbReference type="Pfam" id="PF13646">
    <property type="entry name" value="HEAT_2"/>
    <property type="match status" value="1"/>
</dbReference>
<organism evidence="1 2">
    <name type="scientific">Chondromyces crocatus</name>
    <dbReference type="NCBI Taxonomy" id="52"/>
    <lineage>
        <taxon>Bacteria</taxon>
        <taxon>Pseudomonadati</taxon>
        <taxon>Myxococcota</taxon>
        <taxon>Polyangia</taxon>
        <taxon>Polyangiales</taxon>
        <taxon>Polyangiaceae</taxon>
        <taxon>Chondromyces</taxon>
    </lineage>
</organism>
<protein>
    <recommendedName>
        <fullName evidence="3">HEAT repeat domain-containing protein</fullName>
    </recommendedName>
</protein>
<dbReference type="AlphaFoldDB" id="A0A0K1ETV2"/>
<accession>A0A0K1ETV2</accession>
<dbReference type="InterPro" id="IPR011989">
    <property type="entry name" value="ARM-like"/>
</dbReference>
<name>A0A0K1ETV2_CHOCO</name>
<proteinExistence type="predicted"/>
<gene>
    <name evidence="1" type="ORF">CMC5_083000</name>
</gene>
<dbReference type="Gene3D" id="1.25.10.10">
    <property type="entry name" value="Leucine-rich Repeat Variant"/>
    <property type="match status" value="1"/>
</dbReference>
<dbReference type="KEGG" id="ccro:CMC5_083000"/>
<dbReference type="Proteomes" id="UP000067626">
    <property type="component" value="Chromosome"/>
</dbReference>
<dbReference type="RefSeq" id="WP_050435456.1">
    <property type="nucleotide sequence ID" value="NZ_CP012159.1"/>
</dbReference>
<dbReference type="STRING" id="52.CMC5_083000"/>
<keyword evidence="2" id="KW-1185">Reference proteome</keyword>
<dbReference type="EMBL" id="CP012159">
    <property type="protein sequence ID" value="AKT44062.1"/>
    <property type="molecule type" value="Genomic_DNA"/>
</dbReference>
<evidence type="ECO:0000313" key="1">
    <source>
        <dbReference type="EMBL" id="AKT44062.1"/>
    </source>
</evidence>
<reference evidence="1 2" key="1">
    <citation type="submission" date="2015-07" db="EMBL/GenBank/DDBJ databases">
        <title>Genome analysis of myxobacterium Chondromyces crocatus Cm c5 reveals a high potential for natural compound synthesis and the genetic basis for the loss of fruiting body formation.</title>
        <authorList>
            <person name="Zaburannyi N."/>
            <person name="Bunk B."/>
            <person name="Maier J."/>
            <person name="Overmann J."/>
            <person name="Mueller R."/>
        </authorList>
    </citation>
    <scope>NUCLEOTIDE SEQUENCE [LARGE SCALE GENOMIC DNA]</scope>
    <source>
        <strain evidence="1 2">Cm c5</strain>
    </source>
</reference>